<keyword evidence="1" id="KW-0472">Membrane</keyword>
<dbReference type="STRING" id="1121955.SAMN02745146_1505"/>
<evidence type="ECO:0008006" key="4">
    <source>
        <dbReference type="Google" id="ProtNLM"/>
    </source>
</evidence>
<organism evidence="2 3">
    <name type="scientific">Hymenobacter daecheongensis DSM 21074</name>
    <dbReference type="NCBI Taxonomy" id="1121955"/>
    <lineage>
        <taxon>Bacteria</taxon>
        <taxon>Pseudomonadati</taxon>
        <taxon>Bacteroidota</taxon>
        <taxon>Cytophagia</taxon>
        <taxon>Cytophagales</taxon>
        <taxon>Hymenobacteraceae</taxon>
        <taxon>Hymenobacter</taxon>
    </lineage>
</organism>
<dbReference type="EMBL" id="FQYN01000002">
    <property type="protein sequence ID" value="SHI72404.1"/>
    <property type="molecule type" value="Genomic_DNA"/>
</dbReference>
<keyword evidence="3" id="KW-1185">Reference proteome</keyword>
<protein>
    <recommendedName>
        <fullName evidence="4">Outer membrane protein beta-barrel domain-containing protein</fullName>
    </recommendedName>
</protein>
<name>A0A1M6DGD4_9BACT</name>
<reference evidence="2 3" key="1">
    <citation type="submission" date="2016-11" db="EMBL/GenBank/DDBJ databases">
        <authorList>
            <person name="Jaros S."/>
            <person name="Januszkiewicz K."/>
            <person name="Wedrychowicz H."/>
        </authorList>
    </citation>
    <scope>NUCLEOTIDE SEQUENCE [LARGE SCALE GENOMIC DNA]</scope>
    <source>
        <strain evidence="2 3">DSM 21074</strain>
    </source>
</reference>
<dbReference type="AlphaFoldDB" id="A0A1M6DGD4"/>
<evidence type="ECO:0000313" key="2">
    <source>
        <dbReference type="EMBL" id="SHI72404.1"/>
    </source>
</evidence>
<sequence length="554" mass="56624">MLPSETNHTPPSGPPTGDLEHLFRQKFAEAEVPPRASLWEQIDHNLVVGQNETYRRRLLLYRWVAAASVALLVSFGSWFGLRYGGLSGGKPELAARTAASAQPGRASAVGTDAASSAAERLALGQSAAEAATAAASSTMSSSGMAANNGALAAGSASPQAAGAVLADAAVAASQRAAGFAARLGALAGAEAPRAGRTGTGSGSADFRSGVARSAGAAGGPAQLALASGPMLAAASQSSQSAGYSAALAELDARLAALQSGLSYGRPALLPQQPLVASLTSAPGQPADAEQKETAGRPRRWRLLGSYAASAYSPNADFSRPGASATYSSRNAPVGSPDSYGVAAAEYRQHLRAGLGQRAALTASYTMNKHWTLLTGLEAAEQRASSRTSYGFLDSHHAAVEAGAANMDPDIIQYRAPVSHATYYRYRTAGLPVGVRYGTAKPGVSVYAKVGAVVNVLLNSRAELEGAPEATKVYNLASASSPYRRVQLAARAGAGARYQPANARWSVSVGPTAEAGLNTLNADPNQSVLRRSRPYSVGLEASVEFGGKSNSLLTP</sequence>
<feature type="transmembrane region" description="Helical" evidence="1">
    <location>
        <begin position="60"/>
        <end position="81"/>
    </location>
</feature>
<keyword evidence="1" id="KW-0812">Transmembrane</keyword>
<dbReference type="OrthoDB" id="868254at2"/>
<accession>A0A1M6DGD4</accession>
<evidence type="ECO:0000313" key="3">
    <source>
        <dbReference type="Proteomes" id="UP000184418"/>
    </source>
</evidence>
<evidence type="ECO:0000256" key="1">
    <source>
        <dbReference type="SAM" id="Phobius"/>
    </source>
</evidence>
<gene>
    <name evidence="2" type="ORF">SAMN02745146_1505</name>
</gene>
<dbReference type="RefSeq" id="WP_073107201.1">
    <property type="nucleotide sequence ID" value="NZ_FQYN01000002.1"/>
</dbReference>
<proteinExistence type="predicted"/>
<dbReference type="Proteomes" id="UP000184418">
    <property type="component" value="Unassembled WGS sequence"/>
</dbReference>
<keyword evidence="1" id="KW-1133">Transmembrane helix</keyword>